<evidence type="ECO:0000313" key="3">
    <source>
        <dbReference type="Proteomes" id="UP001151760"/>
    </source>
</evidence>
<proteinExistence type="predicted"/>
<name>A0ABQ5GAM4_9ASTR</name>
<comment type="caution">
    <text evidence="2">The sequence shown here is derived from an EMBL/GenBank/DDBJ whole genome shotgun (WGS) entry which is preliminary data.</text>
</comment>
<gene>
    <name evidence="2" type="ORF">Tco_1031218</name>
</gene>
<reference evidence="2" key="1">
    <citation type="journal article" date="2022" name="Int. J. Mol. Sci.">
        <title>Draft Genome of Tanacetum Coccineum: Genomic Comparison of Closely Related Tanacetum-Family Plants.</title>
        <authorList>
            <person name="Yamashiro T."/>
            <person name="Shiraishi A."/>
            <person name="Nakayama K."/>
            <person name="Satake H."/>
        </authorList>
    </citation>
    <scope>NUCLEOTIDE SEQUENCE</scope>
</reference>
<accession>A0ABQ5GAM4</accession>
<organism evidence="2 3">
    <name type="scientific">Tanacetum coccineum</name>
    <dbReference type="NCBI Taxonomy" id="301880"/>
    <lineage>
        <taxon>Eukaryota</taxon>
        <taxon>Viridiplantae</taxon>
        <taxon>Streptophyta</taxon>
        <taxon>Embryophyta</taxon>
        <taxon>Tracheophyta</taxon>
        <taxon>Spermatophyta</taxon>
        <taxon>Magnoliopsida</taxon>
        <taxon>eudicotyledons</taxon>
        <taxon>Gunneridae</taxon>
        <taxon>Pentapetalae</taxon>
        <taxon>asterids</taxon>
        <taxon>campanulids</taxon>
        <taxon>Asterales</taxon>
        <taxon>Asteraceae</taxon>
        <taxon>Asteroideae</taxon>
        <taxon>Anthemideae</taxon>
        <taxon>Anthemidinae</taxon>
        <taxon>Tanacetum</taxon>
    </lineage>
</organism>
<feature type="region of interest" description="Disordered" evidence="1">
    <location>
        <begin position="343"/>
        <end position="369"/>
    </location>
</feature>
<sequence>MFCPVDTAYWGDPIWRIECESTSIVVEIDFILSLGFVSVELDRLPNPLSCSTLLIFPICISNVLIDAPWFLMAASVGFIWLLLKVVDFLHFLRSSTRSVIVGIKRLLSAVEVTATEAKKLRLLVEVTAAQEVQGKYTKWLLLLMQSYCWCGATDSSTTVENLSDVVIYSFFASQPSIPQLDNEDLQQINPNDLEEMDLRAPRNQNSRNKEPTKRTVPVEETASNALVSQCAAKGSKHMIGTEPTVQIIERNLRRIIALEVIPREEILGKGYSTNSKAFIVFNSRTRIVEENLHVQFSENTSNIAGSGPNWLFDIDALTKPINYKPVVAGNYLKDSLDAGFKPLGEEEKKDVEDPRKDSDKSYPNFNAASIEDNAVDENIVYGCADDPNIPKLEDIVYSDDDEDVGA</sequence>
<dbReference type="EMBL" id="BQNB010018210">
    <property type="protein sequence ID" value="GJT71932.1"/>
    <property type="molecule type" value="Genomic_DNA"/>
</dbReference>
<evidence type="ECO:0000256" key="1">
    <source>
        <dbReference type="SAM" id="MobiDB-lite"/>
    </source>
</evidence>
<dbReference type="Proteomes" id="UP001151760">
    <property type="component" value="Unassembled WGS sequence"/>
</dbReference>
<evidence type="ECO:0000313" key="2">
    <source>
        <dbReference type="EMBL" id="GJT71932.1"/>
    </source>
</evidence>
<feature type="compositionally biased region" description="Basic and acidic residues" evidence="1">
    <location>
        <begin position="207"/>
        <end position="217"/>
    </location>
</feature>
<protein>
    <submittedName>
        <fullName evidence="2">Uncharacterized protein</fullName>
    </submittedName>
</protein>
<reference evidence="2" key="2">
    <citation type="submission" date="2022-01" db="EMBL/GenBank/DDBJ databases">
        <authorList>
            <person name="Yamashiro T."/>
            <person name="Shiraishi A."/>
            <person name="Satake H."/>
            <person name="Nakayama K."/>
        </authorList>
    </citation>
    <scope>NUCLEOTIDE SEQUENCE</scope>
</reference>
<keyword evidence="3" id="KW-1185">Reference proteome</keyword>
<feature type="compositionally biased region" description="Basic and acidic residues" evidence="1">
    <location>
        <begin position="343"/>
        <end position="360"/>
    </location>
</feature>
<feature type="region of interest" description="Disordered" evidence="1">
    <location>
        <begin position="193"/>
        <end position="218"/>
    </location>
</feature>